<evidence type="ECO:0000313" key="2">
    <source>
        <dbReference type="EMBL" id="MBB3665579.1"/>
    </source>
</evidence>
<dbReference type="GO" id="GO:0051920">
    <property type="term" value="F:peroxiredoxin activity"/>
    <property type="evidence" value="ECO:0007669"/>
    <property type="project" value="InterPro"/>
</dbReference>
<accession>A0A839XU73</accession>
<keyword evidence="2" id="KW-0456">Lyase</keyword>
<protein>
    <submittedName>
        <fullName evidence="2">4-carboxymuconolactone decarboxylase</fullName>
        <ecNumber evidence="2">4.1.1.44</ecNumber>
    </submittedName>
</protein>
<dbReference type="InterPro" id="IPR029032">
    <property type="entry name" value="AhpD-like"/>
</dbReference>
<dbReference type="InterPro" id="IPR052512">
    <property type="entry name" value="4CMD/NDH-1_regulator"/>
</dbReference>
<dbReference type="Gene3D" id="1.20.1290.10">
    <property type="entry name" value="AhpD-like"/>
    <property type="match status" value="1"/>
</dbReference>
<proteinExistence type="predicted"/>
<evidence type="ECO:0000259" key="1">
    <source>
        <dbReference type="Pfam" id="PF02627"/>
    </source>
</evidence>
<dbReference type="EC" id="4.1.1.44" evidence="2"/>
<keyword evidence="3" id="KW-1185">Reference proteome</keyword>
<dbReference type="GO" id="GO:0047575">
    <property type="term" value="F:4-carboxymuconolactone decarboxylase activity"/>
    <property type="evidence" value="ECO:0007669"/>
    <property type="project" value="UniProtKB-EC"/>
</dbReference>
<dbReference type="PANTHER" id="PTHR33570:SF9">
    <property type="entry name" value="BLL4600 PROTEIN"/>
    <property type="match status" value="1"/>
</dbReference>
<reference evidence="2 3" key="1">
    <citation type="submission" date="2020-08" db="EMBL/GenBank/DDBJ databases">
        <title>Sequencing the genomes of 1000 actinobacteria strains.</title>
        <authorList>
            <person name="Klenk H.-P."/>
        </authorList>
    </citation>
    <scope>NUCLEOTIDE SEQUENCE [LARGE SCALE GENOMIC DNA]</scope>
    <source>
        <strain evidence="2 3">DSM 45267</strain>
    </source>
</reference>
<dbReference type="EMBL" id="JACIBS010000005">
    <property type="protein sequence ID" value="MBB3665579.1"/>
    <property type="molecule type" value="Genomic_DNA"/>
</dbReference>
<gene>
    <name evidence="2" type="ORF">FB384_004537</name>
</gene>
<evidence type="ECO:0000313" key="3">
    <source>
        <dbReference type="Proteomes" id="UP000564573"/>
    </source>
</evidence>
<dbReference type="InterPro" id="IPR003779">
    <property type="entry name" value="CMD-like"/>
</dbReference>
<dbReference type="PANTHER" id="PTHR33570">
    <property type="entry name" value="4-CARBOXYMUCONOLACTONE DECARBOXYLASE FAMILY PROTEIN"/>
    <property type="match status" value="1"/>
</dbReference>
<comment type="caution">
    <text evidence="2">The sequence shown here is derived from an EMBL/GenBank/DDBJ whole genome shotgun (WGS) entry which is preliminary data.</text>
</comment>
<sequence length="144" mass="15546">MPNEEQSRWERGKQVMDAVYGAGFSARYPEDAAGPPFLLETVEHLFADIWARPGLSIRDRRLLVIGATTMLGRQDLVQVQALGALRNGELDPEALREAVLHLGFYAGWGNATTVMAGCEAAISSYCEETAADAGSRTTASTDEA</sequence>
<dbReference type="Pfam" id="PF02627">
    <property type="entry name" value="CMD"/>
    <property type="match status" value="1"/>
</dbReference>
<feature type="domain" description="Carboxymuconolactone decarboxylase-like" evidence="1">
    <location>
        <begin position="41"/>
        <end position="116"/>
    </location>
</feature>
<organism evidence="2 3">
    <name type="scientific">Prauserella sediminis</name>
    <dbReference type="NCBI Taxonomy" id="577680"/>
    <lineage>
        <taxon>Bacteria</taxon>
        <taxon>Bacillati</taxon>
        <taxon>Actinomycetota</taxon>
        <taxon>Actinomycetes</taxon>
        <taxon>Pseudonocardiales</taxon>
        <taxon>Pseudonocardiaceae</taxon>
        <taxon>Prauserella</taxon>
        <taxon>Prauserella salsuginis group</taxon>
    </lineage>
</organism>
<name>A0A839XU73_9PSEU</name>
<dbReference type="SUPFAM" id="SSF69118">
    <property type="entry name" value="AhpD-like"/>
    <property type="match status" value="1"/>
</dbReference>
<dbReference type="RefSeq" id="WP_323985405.1">
    <property type="nucleotide sequence ID" value="NZ_JACIBS010000005.1"/>
</dbReference>
<dbReference type="AlphaFoldDB" id="A0A839XU73"/>
<dbReference type="Proteomes" id="UP000564573">
    <property type="component" value="Unassembled WGS sequence"/>
</dbReference>